<dbReference type="SUPFAM" id="SSF53784">
    <property type="entry name" value="Phosphofructokinase"/>
    <property type="match status" value="1"/>
</dbReference>
<organism evidence="1">
    <name type="scientific">Candidatus Methanophaga sp. ANME-1 ERB7</name>
    <dbReference type="NCBI Taxonomy" id="2759913"/>
    <lineage>
        <taxon>Archaea</taxon>
        <taxon>Methanobacteriati</taxon>
        <taxon>Methanobacteriota</taxon>
        <taxon>Stenosarchaea group</taxon>
        <taxon>Methanomicrobia</taxon>
        <taxon>Candidatus Methanophagales</taxon>
        <taxon>Candidatus Methanophagaceae</taxon>
        <taxon>Candidatus Methanophaga</taxon>
    </lineage>
</organism>
<accession>A0A7G9Z2M5</accession>
<dbReference type="AlphaFoldDB" id="A0A7G9Z2M5"/>
<name>A0A7G9Z2M5_9EURY</name>
<keyword evidence="1" id="KW-0808">Transferase</keyword>
<evidence type="ECO:0000313" key="1">
    <source>
        <dbReference type="EMBL" id="QNO54509.1"/>
    </source>
</evidence>
<dbReference type="InterPro" id="IPR035966">
    <property type="entry name" value="PKF_sf"/>
</dbReference>
<protein>
    <submittedName>
        <fullName evidence="1">ATP-dependent 6-phosphofructokinase</fullName>
        <ecNumber evidence="1">2.7.1.11</ecNumber>
    </submittedName>
</protein>
<dbReference type="EC" id="2.7.1.11" evidence="1"/>
<dbReference type="EMBL" id="MT631583">
    <property type="protein sequence ID" value="QNO54509.1"/>
    <property type="molecule type" value="Genomic_DNA"/>
</dbReference>
<dbReference type="GO" id="GO:0003872">
    <property type="term" value="F:6-phosphofructokinase activity"/>
    <property type="evidence" value="ECO:0007669"/>
    <property type="project" value="UniProtKB-EC"/>
</dbReference>
<dbReference type="Gene3D" id="3.40.50.450">
    <property type="match status" value="1"/>
</dbReference>
<proteinExistence type="predicted"/>
<sequence length="52" mass="5333">MTKRIGALTSGGDAPGMNAAIRSVGITRLGTANAVAIGAYAFALNQLDRRNE</sequence>
<gene>
    <name evidence="1" type="primary">pfkA</name>
    <name evidence="1" type="ORF">DBMFGOPN_00016</name>
</gene>
<reference evidence="1" key="1">
    <citation type="submission" date="2020-06" db="EMBL/GenBank/DDBJ databases">
        <title>Unique genomic features of the anaerobic methanotrophic archaea.</title>
        <authorList>
            <person name="Chadwick G.L."/>
            <person name="Skennerton C.T."/>
            <person name="Laso-Perez R."/>
            <person name="Leu A.O."/>
            <person name="Speth D.R."/>
            <person name="Yu H."/>
            <person name="Morgan-Lang C."/>
            <person name="Hatzenpichler R."/>
            <person name="Goudeau D."/>
            <person name="Malmstrom R."/>
            <person name="Brazelton W.J."/>
            <person name="Woyke T."/>
            <person name="Hallam S.J."/>
            <person name="Tyson G.W."/>
            <person name="Wegener G."/>
            <person name="Boetius A."/>
            <person name="Orphan V."/>
        </authorList>
    </citation>
    <scope>NUCLEOTIDE SEQUENCE</scope>
</reference>
<keyword evidence="1" id="KW-0418">Kinase</keyword>